<evidence type="ECO:0000313" key="1">
    <source>
        <dbReference type="EMBL" id="GEU91105.1"/>
    </source>
</evidence>
<reference evidence="1" key="1">
    <citation type="journal article" date="2019" name="Sci. Rep.">
        <title>Draft genome of Tanacetum cinerariifolium, the natural source of mosquito coil.</title>
        <authorList>
            <person name="Yamashiro T."/>
            <person name="Shiraishi A."/>
            <person name="Satake H."/>
            <person name="Nakayama K."/>
        </authorList>
    </citation>
    <scope>NUCLEOTIDE SEQUENCE</scope>
</reference>
<organism evidence="1">
    <name type="scientific">Tanacetum cinerariifolium</name>
    <name type="common">Dalmatian daisy</name>
    <name type="synonym">Chrysanthemum cinerariifolium</name>
    <dbReference type="NCBI Taxonomy" id="118510"/>
    <lineage>
        <taxon>Eukaryota</taxon>
        <taxon>Viridiplantae</taxon>
        <taxon>Streptophyta</taxon>
        <taxon>Embryophyta</taxon>
        <taxon>Tracheophyta</taxon>
        <taxon>Spermatophyta</taxon>
        <taxon>Magnoliopsida</taxon>
        <taxon>eudicotyledons</taxon>
        <taxon>Gunneridae</taxon>
        <taxon>Pentapetalae</taxon>
        <taxon>asterids</taxon>
        <taxon>campanulids</taxon>
        <taxon>Asterales</taxon>
        <taxon>Asteraceae</taxon>
        <taxon>Asteroideae</taxon>
        <taxon>Anthemideae</taxon>
        <taxon>Anthemidinae</taxon>
        <taxon>Tanacetum</taxon>
    </lineage>
</organism>
<sequence>MADPNSPMPVARRAVDELIEFSGETEPSRYMNFFKLQQITEAYRFLNRMRDEAQSSRTCVAQLTAMISELKAMNDAGELFNSLMYLRDDKRVESEKLSLLNEMIALVEEDIATKEAHVSSG</sequence>
<dbReference type="EMBL" id="BKCJ010010333">
    <property type="protein sequence ID" value="GEU91105.1"/>
    <property type="molecule type" value="Genomic_DNA"/>
</dbReference>
<protein>
    <submittedName>
        <fullName evidence="1">Uncharacterized protein</fullName>
    </submittedName>
</protein>
<proteinExistence type="predicted"/>
<gene>
    <name evidence="1" type="ORF">Tci_063083</name>
</gene>
<name>A0A6L2P247_TANCI</name>
<accession>A0A6L2P247</accession>
<comment type="caution">
    <text evidence="1">The sequence shown here is derived from an EMBL/GenBank/DDBJ whole genome shotgun (WGS) entry which is preliminary data.</text>
</comment>
<dbReference type="AlphaFoldDB" id="A0A6L2P247"/>